<comment type="caution">
    <text evidence="1">The sequence shown here is derived from an EMBL/GenBank/DDBJ whole genome shotgun (WGS) entry which is preliminary data.</text>
</comment>
<protein>
    <submittedName>
        <fullName evidence="1">Uncharacterized protein</fullName>
    </submittedName>
</protein>
<dbReference type="OMA" id="FFYRLEA"/>
<dbReference type="OrthoDB" id="330671at2759"/>
<dbReference type="PANTHER" id="PTHR21174:SF0">
    <property type="entry name" value="HD PHOSPHOHYDROLASE FAMILY PROTEIN-RELATED"/>
    <property type="match status" value="1"/>
</dbReference>
<organism evidence="1 2">
    <name type="scientific">Leptomonas seymouri</name>
    <dbReference type="NCBI Taxonomy" id="5684"/>
    <lineage>
        <taxon>Eukaryota</taxon>
        <taxon>Discoba</taxon>
        <taxon>Euglenozoa</taxon>
        <taxon>Kinetoplastea</taxon>
        <taxon>Metakinetoplastina</taxon>
        <taxon>Trypanosomatida</taxon>
        <taxon>Trypanosomatidae</taxon>
        <taxon>Leishmaniinae</taxon>
        <taxon>Leptomonas</taxon>
    </lineage>
</organism>
<dbReference type="AlphaFoldDB" id="A0A0N1I496"/>
<keyword evidence="2" id="KW-1185">Reference proteome</keyword>
<reference evidence="1 2" key="1">
    <citation type="journal article" date="2015" name="PLoS Pathog.">
        <title>Leptomonas seymouri: Adaptations to the Dixenous Life Cycle Analyzed by Genome Sequencing, Transcriptome Profiling and Co-infection with Leishmania donovani.</title>
        <authorList>
            <person name="Kraeva N."/>
            <person name="Butenko A."/>
            <person name="Hlavacova J."/>
            <person name="Kostygov A."/>
            <person name="Myskova J."/>
            <person name="Grybchuk D."/>
            <person name="Lestinova T."/>
            <person name="Votypka J."/>
            <person name="Volf P."/>
            <person name="Opperdoes F."/>
            <person name="Flegontov P."/>
            <person name="Lukes J."/>
            <person name="Yurchenko V."/>
        </authorList>
    </citation>
    <scope>NUCLEOTIDE SEQUENCE [LARGE SCALE GENOMIC DNA]</scope>
    <source>
        <strain evidence="1 2">ATCC 30220</strain>
    </source>
</reference>
<accession>A0A0N1I496</accession>
<dbReference type="Proteomes" id="UP000038009">
    <property type="component" value="Unassembled WGS sequence"/>
</dbReference>
<dbReference type="VEuPathDB" id="TriTrypDB:Lsey_0208_0140"/>
<dbReference type="InterPro" id="IPR009218">
    <property type="entry name" value="HD_phosphohydro"/>
</dbReference>
<sequence>MMQLSVVADTQLVHQAWQRCISRIFPPLSADESTRLFHQFIRDPYTEPQRYYHNLQHLEEMLGYLAQYERGHGWHGKYAPALMMEQEGNSSKLPNVEPHSRNAVDAVQHNWVGTVLLLSILFHDVVYDPKRSDNEEKSAEFALDFLKTAEKQYMTSRRDMANVASEEQPSSLLWADAQAAQFVRETTSDYILKTKVHLSVEPAEQLRLSSPLTPSTIAKCHDDPLHVFLDLDLSILGQPDACAYRDRYAANIQREYSHYPQVDFLKGRSAFLSSFLNKPQWYKSAYFFFLLEAQARRNVAEELAELATQLKEVESAAVPPP</sequence>
<proteinExistence type="predicted"/>
<gene>
    <name evidence="1" type="ORF">ABL78_5839</name>
</gene>
<evidence type="ECO:0000313" key="1">
    <source>
        <dbReference type="EMBL" id="KPI85114.1"/>
    </source>
</evidence>
<dbReference type="EMBL" id="LJSK01000208">
    <property type="protein sequence ID" value="KPI85114.1"/>
    <property type="molecule type" value="Genomic_DNA"/>
</dbReference>
<dbReference type="PANTHER" id="PTHR21174">
    <property type="match status" value="1"/>
</dbReference>
<name>A0A0N1I496_LEPSE</name>
<evidence type="ECO:0000313" key="2">
    <source>
        <dbReference type="Proteomes" id="UP000038009"/>
    </source>
</evidence>